<evidence type="ECO:0000313" key="2">
    <source>
        <dbReference type="Proteomes" id="UP001610818"/>
    </source>
</evidence>
<dbReference type="RefSeq" id="WP_397716841.1">
    <property type="nucleotide sequence ID" value="NZ_JBIRGN010000007.1"/>
</dbReference>
<dbReference type="EMBL" id="JBIRGQ010000007">
    <property type="protein sequence ID" value="MFH8550419.1"/>
    <property type="molecule type" value="Genomic_DNA"/>
</dbReference>
<reference evidence="1 2" key="1">
    <citation type="submission" date="2024-10" db="EMBL/GenBank/DDBJ databases">
        <title>The Natural Products Discovery Center: Release of the First 8490 Sequenced Strains for Exploring Actinobacteria Biosynthetic Diversity.</title>
        <authorList>
            <person name="Kalkreuter E."/>
            <person name="Kautsar S.A."/>
            <person name="Yang D."/>
            <person name="Bader C.D."/>
            <person name="Teijaro C.N."/>
            <person name="Fluegel L."/>
            <person name="Davis C.M."/>
            <person name="Simpson J.R."/>
            <person name="Lauterbach L."/>
            <person name="Steele A.D."/>
            <person name="Gui C."/>
            <person name="Meng S."/>
            <person name="Li G."/>
            <person name="Viehrig K."/>
            <person name="Ye F."/>
            <person name="Su P."/>
            <person name="Kiefer A.F."/>
            <person name="Nichols A."/>
            <person name="Cepeda A.J."/>
            <person name="Yan W."/>
            <person name="Fan B."/>
            <person name="Jiang Y."/>
            <person name="Adhikari A."/>
            <person name="Zheng C.-J."/>
            <person name="Schuster L."/>
            <person name="Cowan T.M."/>
            <person name="Smanski M.J."/>
            <person name="Chevrette M.G."/>
            <person name="De Carvalho L.P.S."/>
            <person name="Shen B."/>
        </authorList>
    </citation>
    <scope>NUCLEOTIDE SEQUENCE [LARGE SCALE GENOMIC DNA]</scope>
    <source>
        <strain evidence="1 2">NPDC017990</strain>
    </source>
</reference>
<sequence length="101" mass="11238">MWRIAAERGRDAASMREIMTLRVFSAYYARSLTDPATAAVFLSDGHPLEELVTGFVATAQPSGQTAPGQDVLHERRTLDDVRETPDYHLAKIFSPVRPQHA</sequence>
<keyword evidence="2" id="KW-1185">Reference proteome</keyword>
<comment type="caution">
    <text evidence="1">The sequence shown here is derived from an EMBL/GenBank/DDBJ whole genome shotgun (WGS) entry which is preliminary data.</text>
</comment>
<evidence type="ECO:0000313" key="1">
    <source>
        <dbReference type="EMBL" id="MFH8550419.1"/>
    </source>
</evidence>
<accession>A0ABW7R220</accession>
<gene>
    <name evidence="1" type="ORF">ACH4F9_35975</name>
</gene>
<proteinExistence type="predicted"/>
<name>A0ABW7R220_9ACTN</name>
<organism evidence="1 2">
    <name type="scientific">Streptomyces longisporoflavus</name>
    <dbReference type="NCBI Taxonomy" id="28044"/>
    <lineage>
        <taxon>Bacteria</taxon>
        <taxon>Bacillati</taxon>
        <taxon>Actinomycetota</taxon>
        <taxon>Actinomycetes</taxon>
        <taxon>Kitasatosporales</taxon>
        <taxon>Streptomycetaceae</taxon>
        <taxon>Streptomyces</taxon>
    </lineage>
</organism>
<dbReference type="Proteomes" id="UP001610818">
    <property type="component" value="Unassembled WGS sequence"/>
</dbReference>
<protein>
    <submittedName>
        <fullName evidence="1">Uncharacterized protein</fullName>
    </submittedName>
</protein>